<organism evidence="2 3">
    <name type="scientific">Brachybacterium equifaecis</name>
    <dbReference type="NCBI Taxonomy" id="2910770"/>
    <lineage>
        <taxon>Bacteria</taxon>
        <taxon>Bacillati</taxon>
        <taxon>Actinomycetota</taxon>
        <taxon>Actinomycetes</taxon>
        <taxon>Micrococcales</taxon>
        <taxon>Dermabacteraceae</taxon>
        <taxon>Brachybacterium</taxon>
    </lineage>
</organism>
<dbReference type="NCBIfam" id="TIGR01764">
    <property type="entry name" value="excise"/>
    <property type="match status" value="1"/>
</dbReference>
<reference evidence="2" key="1">
    <citation type="submission" date="2022-02" db="EMBL/GenBank/DDBJ databases">
        <authorList>
            <person name="Lee M."/>
            <person name="Kim S.-J."/>
            <person name="Jung M.-Y."/>
        </authorList>
    </citation>
    <scope>NUCLEOTIDE SEQUENCE</scope>
    <source>
        <strain evidence="2">JHP9</strain>
    </source>
</reference>
<comment type="caution">
    <text evidence="2">The sequence shown here is derived from an EMBL/GenBank/DDBJ whole genome shotgun (WGS) entry which is preliminary data.</text>
</comment>
<sequence>MERQWMTTGQAAQALGTSRQHVVNMCERGDLACVRRGSHRRIPRSEVEARIAPPLTREARKSLWLHRAVLGALASRPEAVLATARANLSAWKLVHRGDGMSAQYLAEWEGILDSGVDAVAQTLTSTAGRSVELRQNSPFAGVLAEEERREVLRAFRSHEELKDGSS</sequence>
<dbReference type="SUPFAM" id="SSF46955">
    <property type="entry name" value="Putative DNA-binding domain"/>
    <property type="match status" value="1"/>
</dbReference>
<evidence type="ECO:0000313" key="3">
    <source>
        <dbReference type="Proteomes" id="UP001203761"/>
    </source>
</evidence>
<protein>
    <submittedName>
        <fullName evidence="2">Helix-turn-helix domain-containing protein</fullName>
    </submittedName>
</protein>
<dbReference type="Proteomes" id="UP001203761">
    <property type="component" value="Unassembled WGS sequence"/>
</dbReference>
<dbReference type="InterPro" id="IPR041657">
    <property type="entry name" value="HTH_17"/>
</dbReference>
<evidence type="ECO:0000259" key="1">
    <source>
        <dbReference type="Pfam" id="PF12728"/>
    </source>
</evidence>
<name>A0ABT0R3E7_9MICO</name>
<dbReference type="InterPro" id="IPR009061">
    <property type="entry name" value="DNA-bd_dom_put_sf"/>
</dbReference>
<evidence type="ECO:0000313" key="2">
    <source>
        <dbReference type="EMBL" id="MCL6423923.1"/>
    </source>
</evidence>
<feature type="domain" description="Helix-turn-helix" evidence="1">
    <location>
        <begin position="5"/>
        <end position="51"/>
    </location>
</feature>
<dbReference type="RefSeq" id="WP_249738003.1">
    <property type="nucleotide sequence ID" value="NZ_JAKNCJ010000006.1"/>
</dbReference>
<dbReference type="Pfam" id="PF12728">
    <property type="entry name" value="HTH_17"/>
    <property type="match status" value="1"/>
</dbReference>
<gene>
    <name evidence="2" type="ORF">Bequi_11130</name>
</gene>
<proteinExistence type="predicted"/>
<dbReference type="EMBL" id="JAKNCJ010000006">
    <property type="protein sequence ID" value="MCL6423923.1"/>
    <property type="molecule type" value="Genomic_DNA"/>
</dbReference>
<accession>A0ABT0R3E7</accession>
<keyword evidence="3" id="KW-1185">Reference proteome</keyword>
<dbReference type="InterPro" id="IPR010093">
    <property type="entry name" value="SinI_DNA-bd"/>
</dbReference>